<reference evidence="2 3" key="1">
    <citation type="submission" date="2014-06" db="EMBL/GenBank/DDBJ databases">
        <authorList>
            <person name="Swart Estienne"/>
        </authorList>
    </citation>
    <scope>NUCLEOTIDE SEQUENCE [LARGE SCALE GENOMIC DNA]</scope>
    <source>
        <strain evidence="2 3">130c</strain>
    </source>
</reference>
<sequence>MMYCKHLLRRGFATQVSHKFPENTVAGLYKLAVANNQYYDAVRFGNQRINWTLREMDRYSSAFAFGLLESGYQRGDKLVLWADQTNSAELLLGALKAGVAVVVFDEKDSQDALHYTLNDSDARGILFSPSTEIAHSSNGEHVTRKTFLQKLMPELHNLYPGDEIALKSYPHLKQIIQLGHHTIRGVIKFKDSMVYASPSLSTVQIPDNRADDQAFVSYQNGKRVSSLTNGEITQHAQSLWENHYSQHADSNPVFMSLNLETPLALASFIANNSNLQKVYIPSSFNVNKIIENIKVQGSHTLVCDADLYTLEPPQSRKAEFEGYTQTIKRSVIASNDGNSVGKSSLYKGDTVVLDPYRL</sequence>
<dbReference type="OMA" id="FWHEYAL"/>
<dbReference type="Pfam" id="PF00501">
    <property type="entry name" value="AMP-binding"/>
    <property type="match status" value="1"/>
</dbReference>
<dbReference type="InParanoid" id="A0A077ZVP1"/>
<protein>
    <submittedName>
        <fullName evidence="2">Amp-binding protein</fullName>
    </submittedName>
</protein>
<accession>A0A077ZVP1</accession>
<organism evidence="2 3">
    <name type="scientific">Stylonychia lemnae</name>
    <name type="common">Ciliate</name>
    <dbReference type="NCBI Taxonomy" id="5949"/>
    <lineage>
        <taxon>Eukaryota</taxon>
        <taxon>Sar</taxon>
        <taxon>Alveolata</taxon>
        <taxon>Ciliophora</taxon>
        <taxon>Intramacronucleata</taxon>
        <taxon>Spirotrichea</taxon>
        <taxon>Stichotrichia</taxon>
        <taxon>Sporadotrichida</taxon>
        <taxon>Oxytrichidae</taxon>
        <taxon>Stylonychinae</taxon>
        <taxon>Stylonychia</taxon>
    </lineage>
</organism>
<dbReference type="OrthoDB" id="310158at2759"/>
<evidence type="ECO:0000313" key="2">
    <source>
        <dbReference type="EMBL" id="CDW74005.1"/>
    </source>
</evidence>
<dbReference type="Proteomes" id="UP000039865">
    <property type="component" value="Unassembled WGS sequence"/>
</dbReference>
<proteinExistence type="predicted"/>
<name>A0A077ZVP1_STYLE</name>
<dbReference type="InterPro" id="IPR000873">
    <property type="entry name" value="AMP-dep_synth/lig_dom"/>
</dbReference>
<feature type="domain" description="AMP-dependent synthetase/ligase" evidence="1">
    <location>
        <begin position="36"/>
        <end position="154"/>
    </location>
</feature>
<dbReference type="SUPFAM" id="SSF56801">
    <property type="entry name" value="Acetyl-CoA synthetase-like"/>
    <property type="match status" value="1"/>
</dbReference>
<gene>
    <name evidence="2" type="primary">Contig15527.g16546</name>
    <name evidence="2" type="ORF">STYLEM_2996</name>
</gene>
<evidence type="ECO:0000259" key="1">
    <source>
        <dbReference type="Pfam" id="PF00501"/>
    </source>
</evidence>
<dbReference type="EMBL" id="CCKQ01002907">
    <property type="protein sequence ID" value="CDW74005.1"/>
    <property type="molecule type" value="Genomic_DNA"/>
</dbReference>
<dbReference type="InterPro" id="IPR042099">
    <property type="entry name" value="ANL_N_sf"/>
</dbReference>
<dbReference type="AlphaFoldDB" id="A0A077ZVP1"/>
<evidence type="ECO:0000313" key="3">
    <source>
        <dbReference type="Proteomes" id="UP000039865"/>
    </source>
</evidence>
<keyword evidence="3" id="KW-1185">Reference proteome</keyword>
<dbReference type="Gene3D" id="3.40.50.12780">
    <property type="entry name" value="N-terminal domain of ligase-like"/>
    <property type="match status" value="1"/>
</dbReference>